<dbReference type="PANTHER" id="PTHR10938">
    <property type="entry name" value="TRANSLATION INITIATION FACTOR IF-3"/>
    <property type="match status" value="1"/>
</dbReference>
<dbReference type="InterPro" id="IPR019815">
    <property type="entry name" value="Translation_initiation_fac_3_C"/>
</dbReference>
<organism evidence="6">
    <name type="scientific">marine sediment metagenome</name>
    <dbReference type="NCBI Taxonomy" id="412755"/>
    <lineage>
        <taxon>unclassified sequences</taxon>
        <taxon>metagenomes</taxon>
        <taxon>ecological metagenomes</taxon>
    </lineage>
</organism>
<dbReference type="FunFam" id="3.30.110.10:FF:000001">
    <property type="entry name" value="Translation initiation factor IF-3"/>
    <property type="match status" value="1"/>
</dbReference>
<dbReference type="GO" id="GO:0003743">
    <property type="term" value="F:translation initiation factor activity"/>
    <property type="evidence" value="ECO:0007669"/>
    <property type="project" value="UniProtKB-KW"/>
</dbReference>
<evidence type="ECO:0000259" key="5">
    <source>
        <dbReference type="Pfam" id="PF00707"/>
    </source>
</evidence>
<proteinExistence type="inferred from homology"/>
<dbReference type="InterPro" id="IPR001288">
    <property type="entry name" value="Translation_initiation_fac_3"/>
</dbReference>
<dbReference type="GO" id="GO:0032790">
    <property type="term" value="P:ribosome disassembly"/>
    <property type="evidence" value="ECO:0007669"/>
    <property type="project" value="TreeGrafter"/>
</dbReference>
<reference evidence="6" key="1">
    <citation type="journal article" date="2014" name="Front. Microbiol.">
        <title>High frequency of phylogenetically diverse reductive dehalogenase-homologous genes in deep subseafloor sedimentary metagenomes.</title>
        <authorList>
            <person name="Kawai M."/>
            <person name="Futagami T."/>
            <person name="Toyoda A."/>
            <person name="Takaki Y."/>
            <person name="Nishi S."/>
            <person name="Hori S."/>
            <person name="Arai W."/>
            <person name="Tsubouchi T."/>
            <person name="Morono Y."/>
            <person name="Uchiyama I."/>
            <person name="Ito T."/>
            <person name="Fujiyama A."/>
            <person name="Inagaki F."/>
            <person name="Takami H."/>
        </authorList>
    </citation>
    <scope>NUCLEOTIDE SEQUENCE</scope>
    <source>
        <strain evidence="6">Expedition CK06-06</strain>
    </source>
</reference>
<comment type="caution">
    <text evidence="6">The sequence shown here is derived from an EMBL/GenBank/DDBJ whole genome shotgun (WGS) entry which is preliminary data.</text>
</comment>
<accession>X0Z940</accession>
<protein>
    <recommendedName>
        <fullName evidence="5">Translation initiation factor 3 C-terminal domain-containing protein</fullName>
    </recommendedName>
</protein>
<dbReference type="InterPro" id="IPR036788">
    <property type="entry name" value="T_IF-3_C_sf"/>
</dbReference>
<dbReference type="GO" id="GO:0016020">
    <property type="term" value="C:membrane"/>
    <property type="evidence" value="ECO:0007669"/>
    <property type="project" value="TreeGrafter"/>
</dbReference>
<feature type="compositionally biased region" description="Basic and acidic residues" evidence="4">
    <location>
        <begin position="93"/>
        <end position="110"/>
    </location>
</feature>
<dbReference type="Pfam" id="PF00707">
    <property type="entry name" value="IF3_C"/>
    <property type="match status" value="1"/>
</dbReference>
<evidence type="ECO:0000313" key="6">
    <source>
        <dbReference type="EMBL" id="GAG56908.1"/>
    </source>
</evidence>
<name>X0Z940_9ZZZZ</name>
<gene>
    <name evidence="6" type="ORF">S01H4_11681</name>
</gene>
<evidence type="ECO:0000256" key="1">
    <source>
        <dbReference type="ARBA" id="ARBA00005439"/>
    </source>
</evidence>
<feature type="non-terminal residue" evidence="6">
    <location>
        <position position="1"/>
    </location>
</feature>
<dbReference type="PANTHER" id="PTHR10938:SF0">
    <property type="entry name" value="TRANSLATION INITIATION FACTOR IF-3, MITOCHONDRIAL"/>
    <property type="match status" value="1"/>
</dbReference>
<dbReference type="NCBIfam" id="TIGR00168">
    <property type="entry name" value="infC"/>
    <property type="match status" value="1"/>
</dbReference>
<dbReference type="Gene3D" id="3.30.110.10">
    <property type="entry name" value="Translation initiation factor 3 (IF-3), C-terminal domain"/>
    <property type="match status" value="1"/>
</dbReference>
<dbReference type="SUPFAM" id="SSF55200">
    <property type="entry name" value="Translation initiation factor IF3, C-terminal domain"/>
    <property type="match status" value="1"/>
</dbReference>
<dbReference type="GO" id="GO:0043022">
    <property type="term" value="F:ribosome binding"/>
    <property type="evidence" value="ECO:0007669"/>
    <property type="project" value="TreeGrafter"/>
</dbReference>
<feature type="region of interest" description="Disordered" evidence="4">
    <location>
        <begin position="89"/>
        <end position="110"/>
    </location>
</feature>
<evidence type="ECO:0000256" key="3">
    <source>
        <dbReference type="ARBA" id="ARBA00022917"/>
    </source>
</evidence>
<dbReference type="GO" id="GO:0005829">
    <property type="term" value="C:cytosol"/>
    <property type="evidence" value="ECO:0007669"/>
    <property type="project" value="TreeGrafter"/>
</dbReference>
<evidence type="ECO:0000256" key="2">
    <source>
        <dbReference type="ARBA" id="ARBA00022540"/>
    </source>
</evidence>
<feature type="domain" description="Translation initiation factor 3 C-terminal" evidence="5">
    <location>
        <begin position="2"/>
        <end position="86"/>
    </location>
</feature>
<dbReference type="EMBL" id="BART01004784">
    <property type="protein sequence ID" value="GAG56908.1"/>
    <property type="molecule type" value="Genomic_DNA"/>
</dbReference>
<comment type="similarity">
    <text evidence="1">Belongs to the IF-3 family.</text>
</comment>
<keyword evidence="3" id="KW-0648">Protein biosynthesis</keyword>
<dbReference type="AlphaFoldDB" id="X0Z940"/>
<evidence type="ECO:0000256" key="4">
    <source>
        <dbReference type="SAM" id="MobiDB-lite"/>
    </source>
</evidence>
<keyword evidence="2" id="KW-0396">Initiation factor</keyword>
<sequence>QIVIKEIKLKPKINDHDLKTKIKHVKRFLNKGAKVKISVIFRGRELAHTDIGWELLNRVALEVEELGEIESSPAIDRKNMVMLLAPTRKKSKGEKEIAKDEDSQGISKEI</sequence>